<evidence type="ECO:0000313" key="10">
    <source>
        <dbReference type="Proteomes" id="UP001497457"/>
    </source>
</evidence>
<dbReference type="Proteomes" id="UP001497457">
    <property type="component" value="Chromosome 14rd"/>
</dbReference>
<evidence type="ECO:0000256" key="2">
    <source>
        <dbReference type="ARBA" id="ARBA00004723"/>
    </source>
</evidence>
<dbReference type="Pfam" id="PF01593">
    <property type="entry name" value="Amino_oxidase"/>
    <property type="match status" value="1"/>
</dbReference>
<accession>A0ABC8XFF7</accession>
<sequence>MKAKVIIIGAGMSGISAGKQLSDAGITDLLILEATDRIGGRIRKTEFAGMNIEMGANWVEGVAHEGEARNDDVNPIWSIVNNELGLTTFCSNYDNIASNTYNEDGTGLYDEDFVKRTIDEANEVQKKGNKISERPRSDDISVMAMQRFFEHTPYGPTKPVDMVIDYYMNDYEFAEPPRVTSVQSTHPLPTFVKFGKNVYFVADQRGYESVVHYIAGQYLETDGLGAIVDPRLMLNKAVQEITYSQDCVTVKTEDGWLYEAEYVMVSVSLGVLQSNLITFSPPLPEWKTFSLYQFDMAVYTKIFLKFPKRFWPVGSGTEFFLYASSRRGYYPIWQHLEKEYPGCSILLVTITDDESRRIEQQSDEHTKAEAMEVLRKMFPDRDVPDATDIFVPCWWSDKFFRGSFSNWPIGVDSYEYDQIRKPVGRVHFTGEHTSEHYNGYVHGAYLAGKHSADILIDHAKREK</sequence>
<name>A0ABC8XFF7_9POAL</name>
<dbReference type="GO" id="GO:0050660">
    <property type="term" value="F:flavin adenine dinucleotide binding"/>
    <property type="evidence" value="ECO:0007669"/>
    <property type="project" value="UniProtKB-ARBA"/>
</dbReference>
<dbReference type="PRINTS" id="PR00757">
    <property type="entry name" value="AMINEOXDASEF"/>
</dbReference>
<evidence type="ECO:0000259" key="8">
    <source>
        <dbReference type="Pfam" id="PF01593"/>
    </source>
</evidence>
<dbReference type="InterPro" id="IPR050281">
    <property type="entry name" value="Flavin_monoamine_oxidase"/>
</dbReference>
<dbReference type="EMBL" id="OZ075124">
    <property type="protein sequence ID" value="CAL4924717.1"/>
    <property type="molecule type" value="Genomic_DNA"/>
</dbReference>
<dbReference type="GO" id="GO:0046592">
    <property type="term" value="F:polyamine oxidase activity"/>
    <property type="evidence" value="ECO:0007669"/>
    <property type="project" value="UniProtKB-ARBA"/>
</dbReference>
<evidence type="ECO:0000256" key="5">
    <source>
        <dbReference type="ARBA" id="ARBA00022827"/>
    </source>
</evidence>
<dbReference type="PANTHER" id="PTHR10742">
    <property type="entry name" value="FLAVIN MONOAMINE OXIDASE"/>
    <property type="match status" value="1"/>
</dbReference>
<dbReference type="PANTHER" id="PTHR10742:SF313">
    <property type="entry name" value="AMINE OXIDASE"/>
    <property type="match status" value="1"/>
</dbReference>
<protein>
    <recommendedName>
        <fullName evidence="8">Amine oxidase domain-containing protein</fullName>
    </recommendedName>
</protein>
<dbReference type="GO" id="GO:0048046">
    <property type="term" value="C:apoplast"/>
    <property type="evidence" value="ECO:0007669"/>
    <property type="project" value="UniProtKB-ARBA"/>
</dbReference>
<keyword evidence="5" id="KW-0274">FAD</keyword>
<reference evidence="9" key="1">
    <citation type="submission" date="2024-10" db="EMBL/GenBank/DDBJ databases">
        <authorList>
            <person name="Ryan C."/>
        </authorList>
    </citation>
    <scope>NUCLEOTIDE SEQUENCE [LARGE SCALE GENOMIC DNA]</scope>
</reference>
<keyword evidence="10" id="KW-1185">Reference proteome</keyword>
<dbReference type="SUPFAM" id="SSF51905">
    <property type="entry name" value="FAD/NAD(P)-binding domain"/>
    <property type="match status" value="1"/>
</dbReference>
<feature type="domain" description="Amine oxidase" evidence="8">
    <location>
        <begin position="12"/>
        <end position="455"/>
    </location>
</feature>
<evidence type="ECO:0000256" key="3">
    <source>
        <dbReference type="ARBA" id="ARBA00005995"/>
    </source>
</evidence>
<feature type="binding site" evidence="7">
    <location>
        <position position="13"/>
    </location>
    <ligand>
        <name>FAD</name>
        <dbReference type="ChEBI" id="CHEBI:57692"/>
    </ligand>
</feature>
<dbReference type="InterPro" id="IPR036188">
    <property type="entry name" value="FAD/NAD-bd_sf"/>
</dbReference>
<evidence type="ECO:0000313" key="9">
    <source>
        <dbReference type="EMBL" id="CAL4924717.1"/>
    </source>
</evidence>
<dbReference type="Gene3D" id="3.90.660.10">
    <property type="match status" value="1"/>
</dbReference>
<dbReference type="GO" id="GO:0006598">
    <property type="term" value="P:polyamine catabolic process"/>
    <property type="evidence" value="ECO:0007669"/>
    <property type="project" value="UniProtKB-ARBA"/>
</dbReference>
<keyword evidence="6" id="KW-0560">Oxidoreductase</keyword>
<evidence type="ECO:0000256" key="6">
    <source>
        <dbReference type="ARBA" id="ARBA00023002"/>
    </source>
</evidence>
<evidence type="ECO:0000256" key="1">
    <source>
        <dbReference type="ARBA" id="ARBA00001974"/>
    </source>
</evidence>
<comment type="cofactor">
    <cofactor evidence="1">
        <name>FAD</name>
        <dbReference type="ChEBI" id="CHEBI:57692"/>
    </cofactor>
</comment>
<evidence type="ECO:0000256" key="4">
    <source>
        <dbReference type="ARBA" id="ARBA00022630"/>
    </source>
</evidence>
<dbReference type="FunFam" id="3.90.660.10:FF:000012">
    <property type="entry name" value="Polyamine oxidase 1"/>
    <property type="match status" value="1"/>
</dbReference>
<evidence type="ECO:0000256" key="7">
    <source>
        <dbReference type="PIRSR" id="PIRSR601613-1"/>
    </source>
</evidence>
<keyword evidence="4" id="KW-0285">Flavoprotein</keyword>
<gene>
    <name evidence="9" type="ORF">URODEC1_LOCUS22957</name>
</gene>
<dbReference type="InterPro" id="IPR002937">
    <property type="entry name" value="Amino_oxidase"/>
</dbReference>
<dbReference type="SUPFAM" id="SSF54373">
    <property type="entry name" value="FAD-linked reductases, C-terminal domain"/>
    <property type="match status" value="1"/>
</dbReference>
<dbReference type="Gene3D" id="3.50.50.60">
    <property type="entry name" value="FAD/NAD(P)-binding domain"/>
    <property type="match status" value="1"/>
</dbReference>
<feature type="binding site" evidence="7">
    <location>
        <position position="238"/>
    </location>
    <ligand>
        <name>FAD</name>
        <dbReference type="ChEBI" id="CHEBI:57692"/>
    </ligand>
</feature>
<organism evidence="9 10">
    <name type="scientific">Urochloa decumbens</name>
    <dbReference type="NCBI Taxonomy" id="240449"/>
    <lineage>
        <taxon>Eukaryota</taxon>
        <taxon>Viridiplantae</taxon>
        <taxon>Streptophyta</taxon>
        <taxon>Embryophyta</taxon>
        <taxon>Tracheophyta</taxon>
        <taxon>Spermatophyta</taxon>
        <taxon>Magnoliopsida</taxon>
        <taxon>Liliopsida</taxon>
        <taxon>Poales</taxon>
        <taxon>Poaceae</taxon>
        <taxon>PACMAD clade</taxon>
        <taxon>Panicoideae</taxon>
        <taxon>Panicodae</taxon>
        <taxon>Paniceae</taxon>
        <taxon>Melinidinae</taxon>
        <taxon>Urochloa</taxon>
    </lineage>
</organism>
<proteinExistence type="inferred from homology"/>
<dbReference type="AlphaFoldDB" id="A0ABC8XFF7"/>
<feature type="binding site" evidence="7">
    <location>
        <begin position="33"/>
        <end position="34"/>
    </location>
    <ligand>
        <name>FAD</name>
        <dbReference type="ChEBI" id="CHEBI:57692"/>
    </ligand>
</feature>
<comment type="pathway">
    <text evidence="2">Amine and polyamine degradation; spermine degradation.</text>
</comment>
<dbReference type="InterPro" id="IPR001613">
    <property type="entry name" value="Flavin_amine_oxidase"/>
</dbReference>
<comment type="similarity">
    <text evidence="3">Belongs to the flavin monoamine oxidase family.</text>
</comment>